<dbReference type="InterPro" id="IPR001640">
    <property type="entry name" value="Lgt"/>
</dbReference>
<evidence type="ECO:0000256" key="6">
    <source>
        <dbReference type="SAM" id="Phobius"/>
    </source>
</evidence>
<feature type="transmembrane region" description="Helical" evidence="6">
    <location>
        <begin position="250"/>
        <end position="275"/>
    </location>
</feature>
<dbReference type="GO" id="GO:0008961">
    <property type="term" value="F:phosphatidylglycerol-prolipoprotein diacylglyceryl transferase activity"/>
    <property type="evidence" value="ECO:0007669"/>
    <property type="project" value="InterPro"/>
</dbReference>
<accession>B1X5F0</accession>
<dbReference type="RefSeq" id="YP_002049379.1">
    <property type="nucleotide sequence ID" value="NC_011087.1"/>
</dbReference>
<feature type="transmembrane region" description="Helical" evidence="6">
    <location>
        <begin position="212"/>
        <end position="230"/>
    </location>
</feature>
<keyword evidence="5 6" id="KW-0472">Membrane</keyword>
<gene>
    <name evidence="7" type="primary">lgt</name>
    <name evidence="7" type="ordered locus">PCC_0754</name>
</gene>
<keyword evidence="7" id="KW-0449">Lipoprotein</keyword>
<evidence type="ECO:0000256" key="5">
    <source>
        <dbReference type="ARBA" id="ARBA00023136"/>
    </source>
</evidence>
<dbReference type="EMBL" id="CP000815">
    <property type="protein sequence ID" value="ACB43169.1"/>
    <property type="molecule type" value="Genomic_DNA"/>
</dbReference>
<keyword evidence="4 6" id="KW-1133">Transmembrane helix</keyword>
<organism evidence="7">
    <name type="scientific">Paulinella chromatophora</name>
    <dbReference type="NCBI Taxonomy" id="39717"/>
    <lineage>
        <taxon>Eukaryota</taxon>
        <taxon>Sar</taxon>
        <taxon>Rhizaria</taxon>
        <taxon>Cercozoa</taxon>
        <taxon>Imbricatea</taxon>
        <taxon>Silicofilosea</taxon>
        <taxon>Euglyphida</taxon>
        <taxon>Paulinellidae</taxon>
        <taxon>Paulinella</taxon>
    </lineage>
</organism>
<dbReference type="Pfam" id="PF01790">
    <property type="entry name" value="LGT"/>
    <property type="match status" value="1"/>
</dbReference>
<dbReference type="GO" id="GO:0042158">
    <property type="term" value="P:lipoprotein biosynthetic process"/>
    <property type="evidence" value="ECO:0007669"/>
    <property type="project" value="InterPro"/>
</dbReference>
<keyword evidence="7" id="KW-0934">Plastid</keyword>
<evidence type="ECO:0000256" key="4">
    <source>
        <dbReference type="ARBA" id="ARBA00022989"/>
    </source>
</evidence>
<evidence type="ECO:0000256" key="3">
    <source>
        <dbReference type="ARBA" id="ARBA00022692"/>
    </source>
</evidence>
<keyword evidence="3 6" id="KW-0812">Transmembrane</keyword>
<evidence type="ECO:0000256" key="1">
    <source>
        <dbReference type="ARBA" id="ARBA00022475"/>
    </source>
</evidence>
<dbReference type="PROSITE" id="PS01311">
    <property type="entry name" value="LGT"/>
    <property type="match status" value="1"/>
</dbReference>
<keyword evidence="2 7" id="KW-0808">Transferase</keyword>
<sequence length="287" mass="32611">MSVLLSVMFTSPGPLIFRLGALTFHWYGLLISFAVLLGLILSTKLARQRRINPILIIDLLPILVITAVIGARTYYVIFEWQSYQLNWTDIMAIWKGGIAIHGALIAGVVTTIIFCRWRYQSFWALSDILVPSIAMGQAIGRWGNFFNSEAFGLPTNLLWKLSIPYLNRPILLIDQTFFHPTFLYESLWDIGICLLLLMLLRRSNQNQIHLPNGAVTCLYLVTYSLGRFWIEGIRSDPLCLIGHAPFCEAGLHMAQLMSLLMIIVGVIGFCLIYTYHYNLPESKIIKI</sequence>
<evidence type="ECO:0000313" key="7">
    <source>
        <dbReference type="EMBL" id="ACB43169.1"/>
    </source>
</evidence>
<feature type="transmembrane region" description="Helical" evidence="6">
    <location>
        <begin position="24"/>
        <end position="42"/>
    </location>
</feature>
<dbReference type="PANTHER" id="PTHR30589">
    <property type="entry name" value="PROLIPOPROTEIN DIACYLGLYCERYL TRANSFERASE"/>
    <property type="match status" value="1"/>
</dbReference>
<feature type="transmembrane region" description="Helical" evidence="6">
    <location>
        <begin position="98"/>
        <end position="115"/>
    </location>
</feature>
<dbReference type="HAMAP" id="MF_01147">
    <property type="entry name" value="Lgt"/>
    <property type="match status" value="1"/>
</dbReference>
<name>B1X5F0_PAUCH</name>
<dbReference type="GO" id="GO:0005886">
    <property type="term" value="C:plasma membrane"/>
    <property type="evidence" value="ECO:0007669"/>
    <property type="project" value="InterPro"/>
</dbReference>
<protein>
    <submittedName>
        <fullName evidence="7">Prolipoprotein diacylglyceryl transferase</fullName>
    </submittedName>
</protein>
<dbReference type="NCBIfam" id="TIGR00544">
    <property type="entry name" value="lgt"/>
    <property type="match status" value="1"/>
</dbReference>
<geneLocation type="organellar chromatophore" evidence="7"/>
<reference evidence="7" key="2">
    <citation type="journal article" date="2008" name="Curr. Biol.">
        <title>Chromatophore genome sequence of Paulinella sheds light on acquisition of photosynthesis by eukaryotes.</title>
        <authorList>
            <person name="Nowack E.C.M."/>
            <person name="Melkonian M."/>
            <person name="Gloeckner G."/>
        </authorList>
    </citation>
    <scope>NUCLEOTIDE SEQUENCE [LARGE SCALE GENOMIC DNA]</scope>
</reference>
<dbReference type="AlphaFoldDB" id="B1X5F0"/>
<evidence type="ECO:0000256" key="2">
    <source>
        <dbReference type="ARBA" id="ARBA00022679"/>
    </source>
</evidence>
<dbReference type="PANTHER" id="PTHR30589:SF0">
    <property type="entry name" value="PHOSPHATIDYLGLYCEROL--PROLIPOPROTEIN DIACYLGLYCERYL TRANSFERASE"/>
    <property type="match status" value="1"/>
</dbReference>
<dbReference type="GeneID" id="6482000"/>
<proteinExistence type="inferred from homology"/>
<reference evidence="7" key="1">
    <citation type="submission" date="2007-08" db="EMBL/GenBank/DDBJ databases">
        <authorList>
            <person name="Gloeckner G."/>
            <person name="Nowack E."/>
            <person name="Melkonian M."/>
        </authorList>
    </citation>
    <scope>NUCLEOTIDE SEQUENCE</scope>
</reference>
<feature type="transmembrane region" description="Helical" evidence="6">
    <location>
        <begin position="54"/>
        <end position="78"/>
    </location>
</feature>
<keyword evidence="1" id="KW-1003">Cell membrane</keyword>